<proteinExistence type="predicted"/>
<dbReference type="Proteomes" id="UP000625551">
    <property type="component" value="Unassembled WGS sequence"/>
</dbReference>
<feature type="transmembrane region" description="Helical" evidence="1">
    <location>
        <begin position="159"/>
        <end position="179"/>
    </location>
</feature>
<evidence type="ECO:0000256" key="1">
    <source>
        <dbReference type="SAM" id="Phobius"/>
    </source>
</evidence>
<protein>
    <recommendedName>
        <fullName evidence="4">Histidine kinase N-terminal 7TM region domain-containing protein</fullName>
    </recommendedName>
</protein>
<keyword evidence="1" id="KW-1133">Transmembrane helix</keyword>
<gene>
    <name evidence="2" type="ORF">H9Q13_07760</name>
</gene>
<evidence type="ECO:0000313" key="2">
    <source>
        <dbReference type="EMBL" id="MBD1397058.1"/>
    </source>
</evidence>
<sequence>MEFFLKQVYPWLSEVSLYSVLVPFVTGLIFFKKLKSPQFRYLFLFVSIWLVSEATGEITVLLGTNNNLWSIHVFNPLQFSAIALVFYYTFESRLSKRLIVLAIAFVVIVTLNEAFMLDGIEQMNSVSKIFSNTLLIAMTLAYFYKVANKPKTLYLDQDPIFLLSASLLIYIAGTSMSWALFNDALEVSYDAARICLSIVFVLNVLFNSWQAFILRKMAA</sequence>
<dbReference type="EMBL" id="JACXAJ010000002">
    <property type="protein sequence ID" value="MBD1397058.1"/>
    <property type="molecule type" value="Genomic_DNA"/>
</dbReference>
<organism evidence="2 3">
    <name type="scientific">Pontibacter aquaedesilientis</name>
    <dbReference type="NCBI Taxonomy" id="2766980"/>
    <lineage>
        <taxon>Bacteria</taxon>
        <taxon>Pseudomonadati</taxon>
        <taxon>Bacteroidota</taxon>
        <taxon>Cytophagia</taxon>
        <taxon>Cytophagales</taxon>
        <taxon>Hymenobacteraceae</taxon>
        <taxon>Pontibacter</taxon>
    </lineage>
</organism>
<feature type="transmembrane region" description="Helical" evidence="1">
    <location>
        <begin position="129"/>
        <end position="147"/>
    </location>
</feature>
<reference evidence="2 3" key="1">
    <citation type="submission" date="2020-09" db="EMBL/GenBank/DDBJ databases">
        <title>Genome sequencing and assembly of Pontibacter sp.</title>
        <authorList>
            <person name="Chhetri G."/>
        </authorList>
    </citation>
    <scope>NUCLEOTIDE SEQUENCE [LARGE SCALE GENOMIC DNA]</scope>
    <source>
        <strain evidence="2 3">JH31</strain>
    </source>
</reference>
<keyword evidence="3" id="KW-1185">Reference proteome</keyword>
<feature type="transmembrane region" description="Helical" evidence="1">
    <location>
        <begin position="69"/>
        <end position="90"/>
    </location>
</feature>
<name>A0ABR7XFJ1_9BACT</name>
<dbReference type="RefSeq" id="WP_191183185.1">
    <property type="nucleotide sequence ID" value="NZ_JACXAJ010000002.1"/>
</dbReference>
<feature type="transmembrane region" description="Helical" evidence="1">
    <location>
        <begin position="191"/>
        <end position="214"/>
    </location>
</feature>
<accession>A0ABR7XFJ1</accession>
<evidence type="ECO:0008006" key="4">
    <source>
        <dbReference type="Google" id="ProtNLM"/>
    </source>
</evidence>
<feature type="transmembrane region" description="Helical" evidence="1">
    <location>
        <begin position="97"/>
        <end position="117"/>
    </location>
</feature>
<comment type="caution">
    <text evidence="2">The sequence shown here is derived from an EMBL/GenBank/DDBJ whole genome shotgun (WGS) entry which is preliminary data.</text>
</comment>
<feature type="transmembrane region" description="Helical" evidence="1">
    <location>
        <begin position="15"/>
        <end position="31"/>
    </location>
</feature>
<keyword evidence="1" id="KW-0472">Membrane</keyword>
<evidence type="ECO:0000313" key="3">
    <source>
        <dbReference type="Proteomes" id="UP000625551"/>
    </source>
</evidence>
<feature type="transmembrane region" description="Helical" evidence="1">
    <location>
        <begin position="43"/>
        <end position="63"/>
    </location>
</feature>
<keyword evidence="1" id="KW-0812">Transmembrane</keyword>